<dbReference type="OrthoDB" id="1738954at2759"/>
<proteinExistence type="predicted"/>
<dbReference type="RefSeq" id="XP_025355889.1">
    <property type="nucleotide sequence ID" value="XM_025498775.1"/>
</dbReference>
<name>A0A316VD38_9BASI</name>
<dbReference type="InterPro" id="IPR030616">
    <property type="entry name" value="Aur-like"/>
</dbReference>
<dbReference type="Proteomes" id="UP000245771">
    <property type="component" value="Unassembled WGS sequence"/>
</dbReference>
<dbReference type="Gene3D" id="1.10.510.10">
    <property type="entry name" value="Transferase(Phosphotransferase) domain 1"/>
    <property type="match status" value="1"/>
</dbReference>
<keyword evidence="4 11" id="KW-0418">Kinase</keyword>
<dbReference type="Pfam" id="PF00069">
    <property type="entry name" value="Pkinase"/>
    <property type="match status" value="1"/>
</dbReference>
<dbReference type="InterPro" id="IPR000719">
    <property type="entry name" value="Prot_kinase_dom"/>
</dbReference>
<feature type="binding site" evidence="7">
    <location>
        <position position="24"/>
    </location>
    <ligand>
        <name>ATP</name>
        <dbReference type="ChEBI" id="CHEBI:30616"/>
    </ligand>
</feature>
<gene>
    <name evidence="11" type="ORF">FA14DRAFT_160670</name>
</gene>
<evidence type="ECO:0000256" key="3">
    <source>
        <dbReference type="ARBA" id="ARBA00022741"/>
    </source>
</evidence>
<dbReference type="GO" id="GO:0004674">
    <property type="term" value="F:protein serine/threonine kinase activity"/>
    <property type="evidence" value="ECO:0007669"/>
    <property type="project" value="UniProtKB-KW"/>
</dbReference>
<dbReference type="PANTHER" id="PTHR24350">
    <property type="entry name" value="SERINE/THREONINE-PROTEIN KINASE IAL-RELATED"/>
    <property type="match status" value="1"/>
</dbReference>
<keyword evidence="12" id="KW-1185">Reference proteome</keyword>
<dbReference type="PROSITE" id="PS00108">
    <property type="entry name" value="PROTEIN_KINASE_ST"/>
    <property type="match status" value="1"/>
</dbReference>
<dbReference type="SMART" id="SM00220">
    <property type="entry name" value="S_TKc"/>
    <property type="match status" value="1"/>
</dbReference>
<dbReference type="GO" id="GO:0005524">
    <property type="term" value="F:ATP binding"/>
    <property type="evidence" value="ECO:0007669"/>
    <property type="project" value="UniProtKB-KW"/>
</dbReference>
<evidence type="ECO:0000256" key="8">
    <source>
        <dbReference type="PIRSR" id="PIRSR630616-3"/>
    </source>
</evidence>
<dbReference type="PROSITE" id="PS50011">
    <property type="entry name" value="PROTEIN_KINASE_DOM"/>
    <property type="match status" value="1"/>
</dbReference>
<dbReference type="FunCoup" id="A0A316VD38">
    <property type="interactions" value="285"/>
</dbReference>
<evidence type="ECO:0000256" key="1">
    <source>
        <dbReference type="ARBA" id="ARBA00022527"/>
    </source>
</evidence>
<dbReference type="AlphaFoldDB" id="A0A316VD38"/>
<feature type="cross-link" description="Glycyl lysine isopeptide (Lys-Gly) (interchain with G-Cter in SUMO2)" evidence="8">
    <location>
        <position position="120"/>
    </location>
</feature>
<dbReference type="STRING" id="1280837.A0A316VD38"/>
<evidence type="ECO:0000256" key="4">
    <source>
        <dbReference type="ARBA" id="ARBA00022777"/>
    </source>
</evidence>
<evidence type="ECO:0000256" key="6">
    <source>
        <dbReference type="PIRSR" id="PIRSR630616-1"/>
    </source>
</evidence>
<dbReference type="InParanoid" id="A0A316VD38"/>
<evidence type="ECO:0000256" key="5">
    <source>
        <dbReference type="ARBA" id="ARBA00022840"/>
    </source>
</evidence>
<keyword evidence="2" id="KW-0808">Transferase</keyword>
<evidence type="ECO:0000256" key="7">
    <source>
        <dbReference type="PIRSR" id="PIRSR630616-2"/>
    </source>
</evidence>
<dbReference type="Gene3D" id="3.30.200.20">
    <property type="entry name" value="Phosphorylase Kinase, domain 1"/>
    <property type="match status" value="1"/>
</dbReference>
<feature type="compositionally biased region" description="Low complexity" evidence="9">
    <location>
        <begin position="400"/>
        <end position="429"/>
    </location>
</feature>
<keyword evidence="5 7" id="KW-0067">ATP-binding</keyword>
<dbReference type="SUPFAM" id="SSF56112">
    <property type="entry name" value="Protein kinase-like (PK-like)"/>
    <property type="match status" value="1"/>
</dbReference>
<evidence type="ECO:0000259" key="10">
    <source>
        <dbReference type="PROSITE" id="PS50011"/>
    </source>
</evidence>
<organism evidence="11 12">
    <name type="scientific">Meira miltonrushii</name>
    <dbReference type="NCBI Taxonomy" id="1280837"/>
    <lineage>
        <taxon>Eukaryota</taxon>
        <taxon>Fungi</taxon>
        <taxon>Dikarya</taxon>
        <taxon>Basidiomycota</taxon>
        <taxon>Ustilaginomycotina</taxon>
        <taxon>Exobasidiomycetes</taxon>
        <taxon>Exobasidiales</taxon>
        <taxon>Brachybasidiaceae</taxon>
        <taxon>Meira</taxon>
    </lineage>
</organism>
<dbReference type="GeneID" id="37020556"/>
<accession>A0A316VD38</accession>
<dbReference type="FunFam" id="3.30.200.20:FF:000042">
    <property type="entry name" value="Aurora kinase A"/>
    <property type="match status" value="1"/>
</dbReference>
<reference evidence="11 12" key="1">
    <citation type="journal article" date="2018" name="Mol. Biol. Evol.">
        <title>Broad Genomic Sampling Reveals a Smut Pathogenic Ancestry of the Fungal Clade Ustilaginomycotina.</title>
        <authorList>
            <person name="Kijpornyongpan T."/>
            <person name="Mondo S.J."/>
            <person name="Barry K."/>
            <person name="Sandor L."/>
            <person name="Lee J."/>
            <person name="Lipzen A."/>
            <person name="Pangilinan J."/>
            <person name="LaButti K."/>
            <person name="Hainaut M."/>
            <person name="Henrissat B."/>
            <person name="Grigoriev I.V."/>
            <person name="Spatafora J.W."/>
            <person name="Aime M.C."/>
        </authorList>
    </citation>
    <scope>NUCLEOTIDE SEQUENCE [LARGE SCALE GENOMIC DNA]</scope>
    <source>
        <strain evidence="11 12">MCA 3882</strain>
    </source>
</reference>
<dbReference type="CDD" id="cd14096">
    <property type="entry name" value="STKc_RCK1-like"/>
    <property type="match status" value="1"/>
</dbReference>
<feature type="active site" description="Proton acceptor" evidence="6">
    <location>
        <position position="118"/>
    </location>
</feature>
<dbReference type="InterPro" id="IPR008271">
    <property type="entry name" value="Ser/Thr_kinase_AS"/>
</dbReference>
<evidence type="ECO:0000256" key="2">
    <source>
        <dbReference type="ARBA" id="ARBA00022679"/>
    </source>
</evidence>
<evidence type="ECO:0000313" key="11">
    <source>
        <dbReference type="EMBL" id="PWN35587.1"/>
    </source>
</evidence>
<feature type="compositionally biased region" description="Acidic residues" evidence="9">
    <location>
        <begin position="366"/>
        <end position="376"/>
    </location>
</feature>
<keyword evidence="3 7" id="KW-0547">Nucleotide-binding</keyword>
<keyword evidence="1" id="KW-0723">Serine/threonine-protein kinase</keyword>
<evidence type="ECO:0000313" key="12">
    <source>
        <dbReference type="Proteomes" id="UP000245771"/>
    </source>
</evidence>
<evidence type="ECO:0000256" key="9">
    <source>
        <dbReference type="SAM" id="MobiDB-lite"/>
    </source>
</evidence>
<feature type="region of interest" description="Disordered" evidence="9">
    <location>
        <begin position="364"/>
        <end position="510"/>
    </location>
</feature>
<feature type="domain" description="Protein kinase" evidence="10">
    <location>
        <begin position="1"/>
        <end position="281"/>
    </location>
</feature>
<protein>
    <submittedName>
        <fullName evidence="11">Pkinase-domain-containing protein</fullName>
    </submittedName>
</protein>
<feature type="binding site" evidence="7">
    <location>
        <position position="168"/>
    </location>
    <ligand>
        <name>ATP</name>
        <dbReference type="ChEBI" id="CHEBI:30616"/>
    </ligand>
</feature>
<feature type="binding site" evidence="7">
    <location>
        <begin position="122"/>
        <end position="123"/>
    </location>
    <ligand>
        <name>ATP</name>
        <dbReference type="ChEBI" id="CHEBI:30616"/>
    </ligand>
</feature>
<sequence>MGDGAFSNVYKARYRKSGQKVAIKVVRKYELNSNQRANVLKEVQIMRTLKHDGIVKLLEFSESRDHYYLVLELLEGGELFHQIVKLTYFSEALARHVILQVANGIRYLHEERGIVHRDIKPENLLFESIKIIPSKIDKARPYDEDKEDEGEFMPDIGGGGIGKVKIADFGLSKVVWEESTMTPCGTVGYTAPEIVKDERYSKSVDMWALGCVLYTLLCGFPPFYDESISVLTEKVAKGYYTFLSPWWDDISGSAKDLITHLLCVDTSKRFTIDEFLAHPWCTVKDPVPDLNSADIALAKASEMPLDSPLLQSMKKGNSARQAMMSPGINQLKEAFDVTYAVHRMEEEGAHRRGAGGQENLRGIALNEDDEDEEDVEQIQSAARKRGETVSPPRSEREYHQQQQQRHQQSSSTSSSNSSSAQQQQTAAQQYPGRGGADRKMAEAALYDGRAGTRDRGSAARNKKQFELNMGNATLLGRRNRGNPDGSIEQMLDHGNSHPTNFVPGSPMRVD</sequence>
<dbReference type="EMBL" id="KZ819603">
    <property type="protein sequence ID" value="PWN35587.1"/>
    <property type="molecule type" value="Genomic_DNA"/>
</dbReference>
<dbReference type="InterPro" id="IPR011009">
    <property type="entry name" value="Kinase-like_dom_sf"/>
</dbReference>